<organism evidence="1 2">
    <name type="scientific">Stutzerimonas chloritidismutans</name>
    <name type="common">Pseudomonas chloritidismutans</name>
    <dbReference type="NCBI Taxonomy" id="203192"/>
    <lineage>
        <taxon>Bacteria</taxon>
        <taxon>Pseudomonadati</taxon>
        <taxon>Pseudomonadota</taxon>
        <taxon>Gammaproteobacteria</taxon>
        <taxon>Pseudomonadales</taxon>
        <taxon>Pseudomonadaceae</taxon>
        <taxon>Stutzerimonas</taxon>
    </lineage>
</organism>
<accession>A0ACC5VG96</accession>
<proteinExistence type="predicted"/>
<name>A0ACC5VG96_STUCH</name>
<reference evidence="1 2" key="1">
    <citation type="journal article" date="2021" name="Appl. Microbiol. Biotechnol.">
        <title>Biotechnological applications of marine bacteria in bioremediation of environments polluted with hydrocarbons and plastics.</title>
        <authorList>
            <person name="Muriel-Millan L.F."/>
            <person name="Millan-Lopez S."/>
            <person name="Pardo-Lopez L."/>
        </authorList>
    </citation>
    <scope>NUCLEOTIDE SEQUENCE [LARGE SCALE GENOMIC DNA]</scope>
    <source>
        <strain evidence="1 2">GOM4</strain>
    </source>
</reference>
<dbReference type="EMBL" id="JAHHFP010000019">
    <property type="protein sequence ID" value="MBX7271590.1"/>
    <property type="molecule type" value="Genomic_DNA"/>
</dbReference>
<comment type="caution">
    <text evidence="1">The sequence shown here is derived from an EMBL/GenBank/DDBJ whole genome shotgun (WGS) entry which is preliminary data.</text>
</comment>
<evidence type="ECO:0000313" key="1">
    <source>
        <dbReference type="EMBL" id="MBX7271590.1"/>
    </source>
</evidence>
<keyword evidence="2" id="KW-1185">Reference proteome</keyword>
<sequence>MSESCNNYLSGAVIHVVDDEHGVREALYRLLHRAGYTVQLHSSGEDYLKRYDGAPGCVILDLFMPRMDGETLLEEICQRKHNVAVLVLTANATIASTVRVMRAGAFDLLQKPFTTPELLAALSLVLEKARPMFAMRALVQEHRQRLAGLTPSERNVMGLIVAGLTSQEIAARLGNSKKTIDIHRSRVIQKMGVASTAELIKSCVALGLDKES</sequence>
<dbReference type="Proteomes" id="UP000782475">
    <property type="component" value="Unassembled WGS sequence"/>
</dbReference>
<protein>
    <submittedName>
        <fullName evidence="1">Response regulator</fullName>
    </submittedName>
</protein>
<gene>
    <name evidence="1" type="ORF">KJJ99_07260</name>
</gene>
<evidence type="ECO:0000313" key="2">
    <source>
        <dbReference type="Proteomes" id="UP000782475"/>
    </source>
</evidence>